<keyword evidence="6 11" id="KW-0378">Hydrolase</keyword>
<evidence type="ECO:0000256" key="2">
    <source>
        <dbReference type="ARBA" id="ARBA00004141"/>
    </source>
</evidence>
<feature type="domain" description="PDZ" evidence="12">
    <location>
        <begin position="190"/>
        <end position="268"/>
    </location>
</feature>
<dbReference type="EC" id="3.4.24.-" evidence="11"/>
<dbReference type="PROSITE" id="PS50106">
    <property type="entry name" value="PDZ"/>
    <property type="match status" value="1"/>
</dbReference>
<evidence type="ECO:0000313" key="14">
    <source>
        <dbReference type="Proteomes" id="UP000234857"/>
    </source>
</evidence>
<dbReference type="InterPro" id="IPR004387">
    <property type="entry name" value="Pept_M50_Zn"/>
</dbReference>
<evidence type="ECO:0000256" key="1">
    <source>
        <dbReference type="ARBA" id="ARBA00001947"/>
    </source>
</evidence>
<comment type="subcellular location">
    <subcellularLocation>
        <location evidence="2">Membrane</location>
        <topology evidence="2">Multi-pass membrane protein</topology>
    </subcellularLocation>
</comment>
<evidence type="ECO:0000313" key="13">
    <source>
        <dbReference type="EMBL" id="PLX15980.1"/>
    </source>
</evidence>
<reference evidence="13 14" key="1">
    <citation type="submission" date="2017-11" db="EMBL/GenBank/DDBJ databases">
        <title>Genome-resolved metagenomics identifies genetic mobility, metabolic interactions, and unexpected diversity in perchlorate-reducing communities.</title>
        <authorList>
            <person name="Barnum T.P."/>
            <person name="Figueroa I.A."/>
            <person name="Carlstrom C.I."/>
            <person name="Lucas L.N."/>
            <person name="Engelbrektson A.L."/>
            <person name="Coates J.D."/>
        </authorList>
    </citation>
    <scope>NUCLEOTIDE SEQUENCE [LARGE SCALE GENOMIC DNA]</scope>
    <source>
        <strain evidence="13">BM706</strain>
    </source>
</reference>
<organism evidence="13 14">
    <name type="scientific">Muiribacterium halophilum</name>
    <dbReference type="NCBI Taxonomy" id="2053465"/>
    <lineage>
        <taxon>Bacteria</taxon>
        <taxon>Candidatus Muiribacteriota</taxon>
        <taxon>Candidatus Muiribacteriia</taxon>
        <taxon>Candidatus Muiribacteriales</taxon>
        <taxon>Candidatus Muiribacteriaceae</taxon>
        <taxon>Candidatus Muiribacterium</taxon>
    </lineage>
</organism>
<dbReference type="Proteomes" id="UP000234857">
    <property type="component" value="Unassembled WGS sequence"/>
</dbReference>
<dbReference type="EMBL" id="PKTG01000123">
    <property type="protein sequence ID" value="PLX15980.1"/>
    <property type="molecule type" value="Genomic_DNA"/>
</dbReference>
<evidence type="ECO:0000256" key="11">
    <source>
        <dbReference type="RuleBase" id="RU362031"/>
    </source>
</evidence>
<dbReference type="GO" id="GO:0046872">
    <property type="term" value="F:metal ion binding"/>
    <property type="evidence" value="ECO:0007669"/>
    <property type="project" value="UniProtKB-KW"/>
</dbReference>
<dbReference type="InterPro" id="IPR041489">
    <property type="entry name" value="PDZ_6"/>
</dbReference>
<feature type="transmembrane region" description="Helical" evidence="11">
    <location>
        <begin position="357"/>
        <end position="376"/>
    </location>
</feature>
<dbReference type="PANTHER" id="PTHR42837:SF2">
    <property type="entry name" value="MEMBRANE METALLOPROTEASE ARASP2, CHLOROPLASTIC-RELATED"/>
    <property type="match status" value="1"/>
</dbReference>
<evidence type="ECO:0000256" key="5">
    <source>
        <dbReference type="ARBA" id="ARBA00022692"/>
    </source>
</evidence>
<evidence type="ECO:0000256" key="10">
    <source>
        <dbReference type="ARBA" id="ARBA00023136"/>
    </source>
</evidence>
<evidence type="ECO:0000256" key="7">
    <source>
        <dbReference type="ARBA" id="ARBA00022833"/>
    </source>
</evidence>
<dbReference type="GO" id="GO:0016020">
    <property type="term" value="C:membrane"/>
    <property type="evidence" value="ECO:0007669"/>
    <property type="project" value="UniProtKB-SubCell"/>
</dbReference>
<keyword evidence="10 11" id="KW-0472">Membrane</keyword>
<comment type="similarity">
    <text evidence="3 11">Belongs to the peptidase M50B family.</text>
</comment>
<dbReference type="GO" id="GO:0004222">
    <property type="term" value="F:metalloendopeptidase activity"/>
    <property type="evidence" value="ECO:0007669"/>
    <property type="project" value="InterPro"/>
</dbReference>
<feature type="transmembrane region" description="Helical" evidence="11">
    <location>
        <begin position="6"/>
        <end position="26"/>
    </location>
</feature>
<dbReference type="SMART" id="SM00228">
    <property type="entry name" value="PDZ"/>
    <property type="match status" value="2"/>
</dbReference>
<keyword evidence="9 11" id="KW-0482">Metalloprotease</keyword>
<dbReference type="InterPro" id="IPR008915">
    <property type="entry name" value="Peptidase_M50"/>
</dbReference>
<dbReference type="Pfam" id="PF02163">
    <property type="entry name" value="Peptidase_M50"/>
    <property type="match status" value="1"/>
</dbReference>
<dbReference type="Gene3D" id="2.30.42.10">
    <property type="match status" value="2"/>
</dbReference>
<dbReference type="AlphaFoldDB" id="A0A2N5ZBE6"/>
<evidence type="ECO:0000256" key="6">
    <source>
        <dbReference type="ARBA" id="ARBA00022801"/>
    </source>
</evidence>
<feature type="transmembrane region" description="Helical" evidence="11">
    <location>
        <begin position="91"/>
        <end position="120"/>
    </location>
</feature>
<evidence type="ECO:0000256" key="3">
    <source>
        <dbReference type="ARBA" id="ARBA00007931"/>
    </source>
</evidence>
<dbReference type="CDD" id="cd23081">
    <property type="entry name" value="cpPDZ_EcRseP-like"/>
    <property type="match status" value="1"/>
</dbReference>
<dbReference type="CDD" id="cd06163">
    <property type="entry name" value="S2P-M50_PDZ_RseP-like"/>
    <property type="match status" value="1"/>
</dbReference>
<evidence type="ECO:0000259" key="12">
    <source>
        <dbReference type="PROSITE" id="PS50106"/>
    </source>
</evidence>
<comment type="cofactor">
    <cofactor evidence="1 11">
        <name>Zn(2+)</name>
        <dbReference type="ChEBI" id="CHEBI:29105"/>
    </cofactor>
</comment>
<keyword evidence="4 13" id="KW-0645">Protease</keyword>
<dbReference type="InterPro" id="IPR001478">
    <property type="entry name" value="PDZ"/>
</dbReference>
<dbReference type="SUPFAM" id="SSF50156">
    <property type="entry name" value="PDZ domain-like"/>
    <property type="match status" value="2"/>
</dbReference>
<comment type="caution">
    <text evidence="13">The sequence shown here is derived from an EMBL/GenBank/DDBJ whole genome shotgun (WGS) entry which is preliminary data.</text>
</comment>
<dbReference type="InterPro" id="IPR036034">
    <property type="entry name" value="PDZ_sf"/>
</dbReference>
<dbReference type="Pfam" id="PF17820">
    <property type="entry name" value="PDZ_6"/>
    <property type="match status" value="1"/>
</dbReference>
<protein>
    <recommendedName>
        <fullName evidence="11">Zinc metalloprotease</fullName>
        <ecNumber evidence="11">3.4.24.-</ecNumber>
    </recommendedName>
</protein>
<proteinExistence type="inferred from homology"/>
<dbReference type="PANTHER" id="PTHR42837">
    <property type="entry name" value="REGULATOR OF SIGMA-E PROTEASE RSEP"/>
    <property type="match status" value="1"/>
</dbReference>
<keyword evidence="5 11" id="KW-0812">Transmembrane</keyword>
<keyword evidence="11" id="KW-0479">Metal-binding</keyword>
<gene>
    <name evidence="13" type="primary">rseP</name>
    <name evidence="13" type="ORF">C0601_11500</name>
</gene>
<name>A0A2N5ZBE6_MUIH1</name>
<accession>A0A2N5ZBE6</accession>
<dbReference type="GO" id="GO:0006508">
    <property type="term" value="P:proteolysis"/>
    <property type="evidence" value="ECO:0007669"/>
    <property type="project" value="UniProtKB-KW"/>
</dbReference>
<dbReference type="NCBIfam" id="TIGR00054">
    <property type="entry name" value="RIP metalloprotease RseP"/>
    <property type="match status" value="1"/>
</dbReference>
<evidence type="ECO:0000256" key="9">
    <source>
        <dbReference type="ARBA" id="ARBA00023049"/>
    </source>
</evidence>
<evidence type="ECO:0000256" key="4">
    <source>
        <dbReference type="ARBA" id="ARBA00022670"/>
    </source>
</evidence>
<keyword evidence="8 11" id="KW-1133">Transmembrane helix</keyword>
<evidence type="ECO:0000256" key="8">
    <source>
        <dbReference type="ARBA" id="ARBA00022989"/>
    </source>
</evidence>
<sequence>MFISIISFVFVIFIIILVHEFGHFIVAKMSGIKVKEFSIGFGPKLLSKKIGETEYIIRPIPIGGFVDLYGMEEAVVEKEKDWERSFVAKNAFIRFATLAAGYFMNYILAFFVLFSLYFFVGQIEPLMSDEPVVAIDIQESVAYKNNLRLGDKIVMVNNVKVKKFHDLKERMLNKKTDLKIKAERNGNLFDVFLPAKDYKSLDEIGILQGTAPVIGEVNPGQPADKAGLKKGEKIVSINGKKIFVWEQFATIVHGKAGEKIDLVLSRDGATLKKTLVPKDLLNKNMGLIGVAPMVIFGEKPGFVKSITFAGTMIVRLTGTMIDTIKGLFSGSISVKNLSGPVGIASVVGRKAQEGITWLFYWMAFISLNIGFLNILPFPALDGGRLLFIVIEFFGKLFTGKKVKISTKIEETIHYAGLIVLFALLLIITYRDILRLLGVGQ</sequence>
<keyword evidence="7 11" id="KW-0862">Zinc</keyword>
<feature type="transmembrane region" description="Helical" evidence="11">
    <location>
        <begin position="411"/>
        <end position="429"/>
    </location>
</feature>